<feature type="chain" id="PRO_5043640129" description="Leucine-rich repeat-containing N-terminal plant-type domain-containing protein" evidence="4">
    <location>
        <begin position="19"/>
        <end position="251"/>
    </location>
</feature>
<dbReference type="Gene3D" id="3.80.10.10">
    <property type="entry name" value="Ribonuclease Inhibitor"/>
    <property type="match status" value="2"/>
</dbReference>
<dbReference type="AlphaFoldDB" id="A0AAV1RVU3"/>
<dbReference type="Pfam" id="PF08263">
    <property type="entry name" value="LRRNT_2"/>
    <property type="match status" value="1"/>
</dbReference>
<reference evidence="6 7" key="1">
    <citation type="submission" date="2024-01" db="EMBL/GenBank/DDBJ databases">
        <authorList>
            <person name="Waweru B."/>
        </authorList>
    </citation>
    <scope>NUCLEOTIDE SEQUENCE [LARGE SCALE GENOMIC DNA]</scope>
</reference>
<dbReference type="EMBL" id="CAWUPB010001160">
    <property type="protein sequence ID" value="CAK7340490.1"/>
    <property type="molecule type" value="Genomic_DNA"/>
</dbReference>
<gene>
    <name evidence="6" type="ORF">DCAF_LOCUS15573</name>
</gene>
<keyword evidence="7" id="KW-1185">Reference proteome</keyword>
<feature type="domain" description="Leucine-rich repeat-containing N-terminal plant-type" evidence="5">
    <location>
        <begin position="29"/>
        <end position="70"/>
    </location>
</feature>
<dbReference type="InterPro" id="IPR013210">
    <property type="entry name" value="LRR_N_plant-typ"/>
</dbReference>
<evidence type="ECO:0000259" key="5">
    <source>
        <dbReference type="Pfam" id="PF08263"/>
    </source>
</evidence>
<dbReference type="InterPro" id="IPR001611">
    <property type="entry name" value="Leu-rich_rpt"/>
</dbReference>
<keyword evidence="3" id="KW-0677">Repeat</keyword>
<dbReference type="InterPro" id="IPR053211">
    <property type="entry name" value="DNA_repair-toleration"/>
</dbReference>
<comment type="caution">
    <text evidence="6">The sequence shown here is derived from an EMBL/GenBank/DDBJ whole genome shotgun (WGS) entry which is preliminary data.</text>
</comment>
<keyword evidence="1" id="KW-0433">Leucine-rich repeat</keyword>
<accession>A0AAV1RVU3</accession>
<evidence type="ECO:0000256" key="1">
    <source>
        <dbReference type="ARBA" id="ARBA00022614"/>
    </source>
</evidence>
<feature type="signal peptide" evidence="4">
    <location>
        <begin position="1"/>
        <end position="18"/>
    </location>
</feature>
<evidence type="ECO:0000313" key="7">
    <source>
        <dbReference type="Proteomes" id="UP001314170"/>
    </source>
</evidence>
<organism evidence="6 7">
    <name type="scientific">Dovyalis caffra</name>
    <dbReference type="NCBI Taxonomy" id="77055"/>
    <lineage>
        <taxon>Eukaryota</taxon>
        <taxon>Viridiplantae</taxon>
        <taxon>Streptophyta</taxon>
        <taxon>Embryophyta</taxon>
        <taxon>Tracheophyta</taxon>
        <taxon>Spermatophyta</taxon>
        <taxon>Magnoliopsida</taxon>
        <taxon>eudicotyledons</taxon>
        <taxon>Gunneridae</taxon>
        <taxon>Pentapetalae</taxon>
        <taxon>rosids</taxon>
        <taxon>fabids</taxon>
        <taxon>Malpighiales</taxon>
        <taxon>Salicaceae</taxon>
        <taxon>Flacourtieae</taxon>
        <taxon>Dovyalis</taxon>
    </lineage>
</organism>
<keyword evidence="2 4" id="KW-0732">Signal</keyword>
<evidence type="ECO:0000313" key="6">
    <source>
        <dbReference type="EMBL" id="CAK7340490.1"/>
    </source>
</evidence>
<evidence type="ECO:0000256" key="2">
    <source>
        <dbReference type="ARBA" id="ARBA00022729"/>
    </source>
</evidence>
<dbReference type="PANTHER" id="PTHR48060:SF17">
    <property type="entry name" value="LRR RECEPTOR-LIKE SERINE_THREONINE-PROTEIN KINASE IRK-RELATED"/>
    <property type="match status" value="1"/>
</dbReference>
<dbReference type="InterPro" id="IPR032675">
    <property type="entry name" value="LRR_dom_sf"/>
</dbReference>
<proteinExistence type="predicted"/>
<dbReference type="Proteomes" id="UP001314170">
    <property type="component" value="Unassembled WGS sequence"/>
</dbReference>
<evidence type="ECO:0000256" key="4">
    <source>
        <dbReference type="SAM" id="SignalP"/>
    </source>
</evidence>
<dbReference type="SUPFAM" id="SSF52058">
    <property type="entry name" value="L domain-like"/>
    <property type="match status" value="1"/>
</dbReference>
<name>A0AAV1RVU3_9ROSI</name>
<dbReference type="Pfam" id="PF00560">
    <property type="entry name" value="LRR_1"/>
    <property type="match status" value="2"/>
</dbReference>
<evidence type="ECO:0000256" key="3">
    <source>
        <dbReference type="ARBA" id="ARBA00022737"/>
    </source>
</evidence>
<protein>
    <recommendedName>
        <fullName evidence="5">Leucine-rich repeat-containing N-terminal plant-type domain-containing protein</fullName>
    </recommendedName>
</protein>
<sequence length="251" mass="28116">MAMRMCVWILLTLFSVVSEWYGHCCGCLEEERIGLLEIQAFFDPNRLSLRDWVDKDGIGNCCEWSGIECDNTTRRVIQLSLMDVMDRTGLGDLILNASLFLPFEELQSLNLRGNRLVGLYENQGFQVLSSKLKKLEILGLTQNQFNESILSSLSGLSSLKSLYLSQNNLTGSAGFYGNTLSGFEVLAPRLKKLENLDLGWNKYNDSSIFPSLSEFQSLKFLDLSGNMLNGSTSFNGKLLIPVSGFLSLIRH</sequence>
<dbReference type="PANTHER" id="PTHR48060">
    <property type="entry name" value="DNA DAMAGE-REPAIR/TOLERATION PROTEIN DRT100"/>
    <property type="match status" value="1"/>
</dbReference>